<dbReference type="InterPro" id="IPR005844">
    <property type="entry name" value="A-D-PHexomutase_a/b/a-I"/>
</dbReference>
<evidence type="ECO:0000256" key="8">
    <source>
        <dbReference type="ARBA" id="ARBA00022528"/>
    </source>
</evidence>
<evidence type="ECO:0000256" key="5">
    <source>
        <dbReference type="ARBA" id="ARBA00011245"/>
    </source>
</evidence>
<dbReference type="InterPro" id="IPR005845">
    <property type="entry name" value="A-D-PHexomutase_a/b/a-II"/>
</dbReference>
<name>A0ABQ8HFY3_9ROSI</name>
<comment type="similarity">
    <text evidence="4">Belongs to the phosphohexose mutase family.</text>
</comment>
<dbReference type="SUPFAM" id="SSF53738">
    <property type="entry name" value="Phosphoglucomutase, first 3 domains"/>
    <property type="match status" value="3"/>
</dbReference>
<dbReference type="PRINTS" id="PR00509">
    <property type="entry name" value="PGMPMM"/>
</dbReference>
<keyword evidence="10" id="KW-0934">Plastid</keyword>
<comment type="catalytic activity">
    <reaction evidence="18">
        <text>O-phospho-L-seryl-[protein] + alpha-D-glucose 1-phosphate = alpha-D-glucose 1,6-bisphosphate + L-seryl-[protein]</text>
        <dbReference type="Rhea" id="RHEA:68748"/>
        <dbReference type="Rhea" id="RHEA-COMP:9863"/>
        <dbReference type="Rhea" id="RHEA-COMP:11604"/>
        <dbReference type="ChEBI" id="CHEBI:29999"/>
        <dbReference type="ChEBI" id="CHEBI:58392"/>
        <dbReference type="ChEBI" id="CHEBI:58601"/>
        <dbReference type="ChEBI" id="CHEBI:83421"/>
    </reaction>
</comment>
<dbReference type="PANTHER" id="PTHR22573:SF59">
    <property type="entry name" value="PHOSPHOGLUCOMUTASE, CHLOROPLASTIC"/>
    <property type="match status" value="1"/>
</dbReference>
<comment type="catalytic activity">
    <reaction evidence="17">
        <text>alpha-D-glucose 1,6-bisphosphate + L-seryl-[protein] = O-phospho-L-seryl-[protein] + alpha-D-glucose 6-phosphate</text>
        <dbReference type="Rhea" id="RHEA:68752"/>
        <dbReference type="Rhea" id="RHEA-COMP:9863"/>
        <dbReference type="Rhea" id="RHEA-COMP:11604"/>
        <dbReference type="ChEBI" id="CHEBI:29999"/>
        <dbReference type="ChEBI" id="CHEBI:58225"/>
        <dbReference type="ChEBI" id="CHEBI:58392"/>
        <dbReference type="ChEBI" id="CHEBI:83421"/>
    </reaction>
</comment>
<dbReference type="InterPro" id="IPR005841">
    <property type="entry name" value="Alpha-D-phosphohexomutase_SF"/>
</dbReference>
<proteinExistence type="inferred from homology"/>
<evidence type="ECO:0000256" key="3">
    <source>
        <dbReference type="ARBA" id="ARBA00004229"/>
    </source>
</evidence>
<keyword evidence="11" id="KW-0479">Metal-binding</keyword>
<evidence type="ECO:0000313" key="24">
    <source>
        <dbReference type="Proteomes" id="UP000827721"/>
    </source>
</evidence>
<protein>
    <recommendedName>
        <fullName evidence="6">phosphoglucomutase (alpha-D-glucose-1,6-bisphosphate-dependent)</fullName>
        <ecNumber evidence="6">5.4.2.2</ecNumber>
    </recommendedName>
    <alternativeName>
        <fullName evidence="16">Glucose phosphomutase</fullName>
    </alternativeName>
</protein>
<dbReference type="Pfam" id="PF02878">
    <property type="entry name" value="PGM_PMM_I"/>
    <property type="match status" value="1"/>
</dbReference>
<keyword evidence="13" id="KW-0809">Transit peptide</keyword>
<evidence type="ECO:0000259" key="22">
    <source>
        <dbReference type="Pfam" id="PF02880"/>
    </source>
</evidence>
<evidence type="ECO:0000256" key="11">
    <source>
        <dbReference type="ARBA" id="ARBA00022723"/>
    </source>
</evidence>
<dbReference type="InterPro" id="IPR016055">
    <property type="entry name" value="A-D-PHexomutase_a/b/a-I/II/III"/>
</dbReference>
<dbReference type="EMBL" id="JAFEMO010000011">
    <property type="protein sequence ID" value="KAH7557538.1"/>
    <property type="molecule type" value="Genomic_DNA"/>
</dbReference>
<evidence type="ECO:0000256" key="15">
    <source>
        <dbReference type="ARBA" id="ARBA00023277"/>
    </source>
</evidence>
<evidence type="ECO:0000259" key="20">
    <source>
        <dbReference type="Pfam" id="PF02878"/>
    </source>
</evidence>
<feature type="region of interest" description="Disordered" evidence="19">
    <location>
        <begin position="55"/>
        <end position="88"/>
    </location>
</feature>
<keyword evidence="8" id="KW-0150">Chloroplast</keyword>
<feature type="domain" description="Alpha-D-phosphohexomutase alpha/beta/alpha" evidence="22">
    <location>
        <begin position="415"/>
        <end position="516"/>
    </location>
</feature>
<evidence type="ECO:0000256" key="2">
    <source>
        <dbReference type="ARBA" id="ARBA00001946"/>
    </source>
</evidence>
<comment type="subcellular location">
    <subcellularLocation>
        <location evidence="3">Plastid</location>
        <location evidence="3">Chloroplast</location>
    </subcellularLocation>
</comment>
<evidence type="ECO:0000313" key="23">
    <source>
        <dbReference type="EMBL" id="KAH7557538.1"/>
    </source>
</evidence>
<accession>A0ABQ8HFY3</accession>
<dbReference type="PANTHER" id="PTHR22573">
    <property type="entry name" value="PHOSPHOHEXOMUTASE FAMILY MEMBER"/>
    <property type="match status" value="1"/>
</dbReference>
<dbReference type="EC" id="5.4.2.2" evidence="6"/>
<keyword evidence="14" id="KW-0413">Isomerase</keyword>
<keyword evidence="15" id="KW-0119">Carbohydrate metabolism</keyword>
<evidence type="ECO:0000256" key="13">
    <source>
        <dbReference type="ARBA" id="ARBA00022946"/>
    </source>
</evidence>
<dbReference type="Pfam" id="PF02879">
    <property type="entry name" value="PGM_PMM_II"/>
    <property type="match status" value="1"/>
</dbReference>
<evidence type="ECO:0000256" key="18">
    <source>
        <dbReference type="ARBA" id="ARBA00049409"/>
    </source>
</evidence>
<dbReference type="Pfam" id="PF24947">
    <property type="entry name" value="PGM1_C_vert_fung"/>
    <property type="match status" value="1"/>
</dbReference>
<dbReference type="InterPro" id="IPR045244">
    <property type="entry name" value="PGM"/>
</dbReference>
<evidence type="ECO:0000256" key="16">
    <source>
        <dbReference type="ARBA" id="ARBA00041398"/>
    </source>
</evidence>
<dbReference type="PROSITE" id="PS00710">
    <property type="entry name" value="PGM_PMM"/>
    <property type="match status" value="1"/>
</dbReference>
<evidence type="ECO:0000256" key="7">
    <source>
        <dbReference type="ARBA" id="ARBA00022526"/>
    </source>
</evidence>
<comment type="catalytic activity">
    <reaction evidence="1">
        <text>alpha-D-glucose 1-phosphate = alpha-D-glucose 6-phosphate</text>
        <dbReference type="Rhea" id="RHEA:23536"/>
        <dbReference type="ChEBI" id="CHEBI:58225"/>
        <dbReference type="ChEBI" id="CHEBI:58601"/>
        <dbReference type="EC" id="5.4.2.2"/>
    </reaction>
</comment>
<organism evidence="23 24">
    <name type="scientific">Xanthoceras sorbifolium</name>
    <dbReference type="NCBI Taxonomy" id="99658"/>
    <lineage>
        <taxon>Eukaryota</taxon>
        <taxon>Viridiplantae</taxon>
        <taxon>Streptophyta</taxon>
        <taxon>Embryophyta</taxon>
        <taxon>Tracheophyta</taxon>
        <taxon>Spermatophyta</taxon>
        <taxon>Magnoliopsida</taxon>
        <taxon>eudicotyledons</taxon>
        <taxon>Gunneridae</taxon>
        <taxon>Pentapetalae</taxon>
        <taxon>rosids</taxon>
        <taxon>malvids</taxon>
        <taxon>Sapindales</taxon>
        <taxon>Sapindaceae</taxon>
        <taxon>Xanthoceroideae</taxon>
        <taxon>Xanthoceras</taxon>
    </lineage>
</organism>
<dbReference type="InterPro" id="IPR016066">
    <property type="entry name" value="A-D-PHexomutase_CS"/>
</dbReference>
<dbReference type="Proteomes" id="UP000827721">
    <property type="component" value="Unassembled WGS sequence"/>
</dbReference>
<keyword evidence="12" id="KW-0460">Magnesium</keyword>
<dbReference type="InterPro" id="IPR005846">
    <property type="entry name" value="A-D-PHexomutase_a/b/a-III"/>
</dbReference>
<comment type="subunit">
    <text evidence="5">Monomer.</text>
</comment>
<dbReference type="Pfam" id="PF02880">
    <property type="entry name" value="PGM_PMM_III"/>
    <property type="match status" value="1"/>
</dbReference>
<dbReference type="SUPFAM" id="SSF55957">
    <property type="entry name" value="Phosphoglucomutase, C-terminal domain"/>
    <property type="match status" value="1"/>
</dbReference>
<evidence type="ECO:0000256" key="1">
    <source>
        <dbReference type="ARBA" id="ARBA00000443"/>
    </source>
</evidence>
<keyword evidence="9" id="KW-0597">Phosphoprotein</keyword>
<dbReference type="Gene3D" id="3.40.120.10">
    <property type="entry name" value="Alpha-D-Glucose-1,6-Bisphosphate, subunit A, domain 3"/>
    <property type="match status" value="3"/>
</dbReference>
<dbReference type="NCBIfam" id="NF005737">
    <property type="entry name" value="PRK07564.1-1"/>
    <property type="match status" value="1"/>
</dbReference>
<evidence type="ECO:0000256" key="9">
    <source>
        <dbReference type="ARBA" id="ARBA00022553"/>
    </source>
</evidence>
<dbReference type="Gene3D" id="3.30.310.50">
    <property type="entry name" value="Alpha-D-phosphohexomutase, C-terminal domain"/>
    <property type="match status" value="1"/>
</dbReference>
<reference evidence="23 24" key="1">
    <citation type="submission" date="2021-02" db="EMBL/GenBank/DDBJ databases">
        <title>Plant Genome Project.</title>
        <authorList>
            <person name="Zhang R.-G."/>
        </authorList>
    </citation>
    <scope>NUCLEOTIDE SEQUENCE [LARGE SCALE GENOMIC DNA]</scope>
    <source>
        <tissue evidence="23">Leaves</tissue>
    </source>
</reference>
<keyword evidence="24" id="KW-1185">Reference proteome</keyword>
<evidence type="ECO:0000256" key="19">
    <source>
        <dbReference type="SAM" id="MobiDB-lite"/>
    </source>
</evidence>
<comment type="cofactor">
    <cofactor evidence="2">
        <name>Mg(2+)</name>
        <dbReference type="ChEBI" id="CHEBI:18420"/>
    </cofactor>
</comment>
<sequence>MASWSHSIRLNNLMLSSSSFRNKPSLSNSNATLSLLSYSPKLPVFRTSHSISIRASSSSSSSSTTLAEPGGIKINSVPTKPIEGQKTGTSGLRKKVKVFMQENYLANWIQALFNSLPPEDYKNGLLVLGGDGRYFNLEAAQIIIKIAAGNGVGKILVGRGRQTMKGWCYVHTRCFCCNQEAEGNYLILFANGGFIMSASHNPGGPEYDWGIKFNYSSGQPAPESITDKIYGNTLSISEIVMADIPDVDLSSLGVTKYGNFSVEVVDPVSDYLELMENVFDFPLIKSLLSRHDFRYNLCSLPLKSRNNSVFKNALSATRSVAKHLAPRFVFDAMHAVTGAYAKPIFVDKLGATPDSISNGVPLEDFGHGHPDPNLTYAKDLVNIMYGENGPDFGAASDGDGDRNMILGKGFFVTPSDSVAIIAANAQAAIPYFQSGPKGLARSMPTSGALDRVAEKLNLPFFEVPTGWKFFGNLMDADKLSICGEESFGTGSDHIREKDGIWAVLAWLSIIAHRNKDKKPGEKLFSVSDVVKAHWATYGRNFFSRYDYEECESEGANKMIEYLRDLISKSKAGDTYGSYILQFADDFTYTDPVDGSVASKQGVRFVFTDGSRIIFRLSGTGSAGATVRIYIEQFEPDVSNHEVDAQIALKPLIDLALSVSKLKDFTGRDKPTVIT</sequence>
<gene>
    <name evidence="23" type="ORF">JRO89_XS11G0176000</name>
</gene>
<feature type="domain" description="Alpha-D-phosphohexomutase alpha/beta/alpha" evidence="20">
    <location>
        <begin position="85"/>
        <end position="236"/>
    </location>
</feature>
<dbReference type="InterPro" id="IPR036900">
    <property type="entry name" value="A-D-PHexomutase_C_sf"/>
</dbReference>
<comment type="caution">
    <text evidence="23">The sequence shown here is derived from an EMBL/GenBank/DDBJ whole genome shotgun (WGS) entry which is preliminary data.</text>
</comment>
<evidence type="ECO:0000256" key="4">
    <source>
        <dbReference type="ARBA" id="ARBA00010231"/>
    </source>
</evidence>
<evidence type="ECO:0000256" key="14">
    <source>
        <dbReference type="ARBA" id="ARBA00023235"/>
    </source>
</evidence>
<evidence type="ECO:0000256" key="10">
    <source>
        <dbReference type="ARBA" id="ARBA00022640"/>
    </source>
</evidence>
<keyword evidence="7" id="KW-0313">Glucose metabolism</keyword>
<feature type="domain" description="Alpha-D-phosphohexomutase alpha/beta/alpha" evidence="21">
    <location>
        <begin position="325"/>
        <end position="406"/>
    </location>
</feature>
<evidence type="ECO:0000256" key="17">
    <source>
        <dbReference type="ARBA" id="ARBA00049318"/>
    </source>
</evidence>
<evidence type="ECO:0000256" key="6">
    <source>
        <dbReference type="ARBA" id="ARBA00012728"/>
    </source>
</evidence>
<evidence type="ECO:0000256" key="12">
    <source>
        <dbReference type="ARBA" id="ARBA00022842"/>
    </source>
</evidence>
<evidence type="ECO:0000259" key="21">
    <source>
        <dbReference type="Pfam" id="PF02879"/>
    </source>
</evidence>